<feature type="region of interest" description="Disordered" evidence="1">
    <location>
        <begin position="318"/>
        <end position="368"/>
    </location>
</feature>
<evidence type="ECO:0000313" key="3">
    <source>
        <dbReference type="Proteomes" id="UP000735302"/>
    </source>
</evidence>
<feature type="compositionally biased region" description="Polar residues" evidence="1">
    <location>
        <begin position="229"/>
        <end position="245"/>
    </location>
</feature>
<name>A0AAV4DFH9_9GAST</name>
<gene>
    <name evidence="2" type="ORF">PoB_006954300</name>
</gene>
<feature type="region of interest" description="Disordered" evidence="1">
    <location>
        <begin position="392"/>
        <end position="521"/>
    </location>
</feature>
<dbReference type="Proteomes" id="UP000735302">
    <property type="component" value="Unassembled WGS sequence"/>
</dbReference>
<feature type="compositionally biased region" description="Low complexity" evidence="1">
    <location>
        <begin position="408"/>
        <end position="417"/>
    </location>
</feature>
<feature type="region of interest" description="Disordered" evidence="1">
    <location>
        <begin position="218"/>
        <end position="276"/>
    </location>
</feature>
<feature type="compositionally biased region" description="Basic and acidic residues" evidence="1">
    <location>
        <begin position="439"/>
        <end position="456"/>
    </location>
</feature>
<feature type="compositionally biased region" description="Low complexity" evidence="1">
    <location>
        <begin position="259"/>
        <end position="268"/>
    </location>
</feature>
<feature type="compositionally biased region" description="Basic and acidic residues" evidence="1">
    <location>
        <begin position="393"/>
        <end position="403"/>
    </location>
</feature>
<protein>
    <submittedName>
        <fullName evidence="2">Uncharacterized protein</fullName>
    </submittedName>
</protein>
<dbReference type="EMBL" id="BLXT01007853">
    <property type="protein sequence ID" value="GFO43038.1"/>
    <property type="molecule type" value="Genomic_DNA"/>
</dbReference>
<evidence type="ECO:0000256" key="1">
    <source>
        <dbReference type="SAM" id="MobiDB-lite"/>
    </source>
</evidence>
<proteinExistence type="predicted"/>
<feature type="compositionally biased region" description="Acidic residues" evidence="1">
    <location>
        <begin position="418"/>
        <end position="438"/>
    </location>
</feature>
<keyword evidence="3" id="KW-1185">Reference proteome</keyword>
<feature type="region of interest" description="Disordered" evidence="1">
    <location>
        <begin position="149"/>
        <end position="199"/>
    </location>
</feature>
<organism evidence="2 3">
    <name type="scientific">Plakobranchus ocellatus</name>
    <dbReference type="NCBI Taxonomy" id="259542"/>
    <lineage>
        <taxon>Eukaryota</taxon>
        <taxon>Metazoa</taxon>
        <taxon>Spiralia</taxon>
        <taxon>Lophotrochozoa</taxon>
        <taxon>Mollusca</taxon>
        <taxon>Gastropoda</taxon>
        <taxon>Heterobranchia</taxon>
        <taxon>Euthyneura</taxon>
        <taxon>Panpulmonata</taxon>
        <taxon>Sacoglossa</taxon>
        <taxon>Placobranchoidea</taxon>
        <taxon>Plakobranchidae</taxon>
        <taxon>Plakobranchus</taxon>
    </lineage>
</organism>
<evidence type="ECO:0000313" key="2">
    <source>
        <dbReference type="EMBL" id="GFO43038.1"/>
    </source>
</evidence>
<dbReference type="AlphaFoldDB" id="A0AAV4DFH9"/>
<feature type="compositionally biased region" description="Polar residues" evidence="1">
    <location>
        <begin position="461"/>
        <end position="479"/>
    </location>
</feature>
<reference evidence="2 3" key="1">
    <citation type="journal article" date="2021" name="Elife">
        <title>Chloroplast acquisition without the gene transfer in kleptoplastic sea slugs, Plakobranchus ocellatus.</title>
        <authorList>
            <person name="Maeda T."/>
            <person name="Takahashi S."/>
            <person name="Yoshida T."/>
            <person name="Shimamura S."/>
            <person name="Takaki Y."/>
            <person name="Nagai Y."/>
            <person name="Toyoda A."/>
            <person name="Suzuki Y."/>
            <person name="Arimoto A."/>
            <person name="Ishii H."/>
            <person name="Satoh N."/>
            <person name="Nishiyama T."/>
            <person name="Hasebe M."/>
            <person name="Maruyama T."/>
            <person name="Minagawa J."/>
            <person name="Obokata J."/>
            <person name="Shigenobu S."/>
        </authorList>
    </citation>
    <scope>NUCLEOTIDE SEQUENCE [LARGE SCALE GENOMIC DNA]</scope>
</reference>
<sequence length="521" mass="55136">MCFQSWPAGRVFPWTRRQDLQRHNLHPQVSQHPGQAKHHRQICRVLINIICSLSTPFVSVSQIYAGPYSNYGNNVIVDCCVIGYGLPRAGTAAPQAPSRQTGTGLFGNTGLLMPGANTNFNNNNLNSRNTISDDKFQLIGGYGNSRAFGDNSANTSPQLGFQTSPRQGSSTANTQGVYGSNPFYSGAGRQNTFNIGPGGRPSYDNIYNRGNTNYNTNRLPIAGAVPDTGSANSNNGQTPGSQNYYSGAGGNLGTGRNNGYSPSSSARSSGGGSRGGFSNSQFPSVFSNIGSPDFFKLDGELAGAAFVTGGPEVATGIGSAGKGTGGDATLSSSLAGGFKPPQGPSFQDIYNKPTGESPLSGLGFSDTVSPERRNSISDIFFSDGNVKDTIGLSKEDMFIPRENEESESSSSYQSDSGDYPDGEGDDYYNDNDIILDNDNDSRYDDYDIVNSDREPYDSVEANYSQDGSSRSDPSFGSDETSTLTDPSPLTSEGVDNQPEVEVKAEVSSGPKPIYRSASQGQ</sequence>
<comment type="caution">
    <text evidence="2">The sequence shown here is derived from an EMBL/GenBank/DDBJ whole genome shotgun (WGS) entry which is preliminary data.</text>
</comment>
<accession>A0AAV4DFH9</accession>
<feature type="compositionally biased region" description="Polar residues" evidence="1">
    <location>
        <begin position="151"/>
        <end position="178"/>
    </location>
</feature>
<feature type="compositionally biased region" description="Low complexity" evidence="1">
    <location>
        <begin position="480"/>
        <end position="491"/>
    </location>
</feature>